<keyword evidence="8 10" id="KW-1133">Transmembrane helix</keyword>
<keyword evidence="9 10" id="KW-0472">Membrane</keyword>
<evidence type="ECO:0000256" key="4">
    <source>
        <dbReference type="ARBA" id="ARBA00022475"/>
    </source>
</evidence>
<evidence type="ECO:0000256" key="3">
    <source>
        <dbReference type="ARBA" id="ARBA00008281"/>
    </source>
</evidence>
<comment type="function">
    <text evidence="1 10">Controls the rotational direction of flagella during chemotaxis.</text>
</comment>
<sequence>MSEIQSKSEKKANVLKIVIIVLLTAILVGGGAFAGYYFASGNKQKAANSDSAKVMLDQKTFSLDEFIVNLKSKTAAKYLKTTIYIGYANIKENKQLEVELKDKKPIMRDAVNAVLRSKTNEDFDKDGVKKLKEEIKNKVNPLLQKGKIADVYFSEIIVQ</sequence>
<dbReference type="Pfam" id="PF03748">
    <property type="entry name" value="FliL"/>
    <property type="match status" value="1"/>
</dbReference>
<keyword evidence="12" id="KW-1185">Reference proteome</keyword>
<accession>A0ABT4CXG7</accession>
<evidence type="ECO:0000256" key="1">
    <source>
        <dbReference type="ARBA" id="ARBA00002254"/>
    </source>
</evidence>
<evidence type="ECO:0000313" key="11">
    <source>
        <dbReference type="EMBL" id="MCY6483692.1"/>
    </source>
</evidence>
<keyword evidence="6 10" id="KW-0812">Transmembrane</keyword>
<dbReference type="EMBL" id="JAPQER010000002">
    <property type="protein sequence ID" value="MCY6483692.1"/>
    <property type="molecule type" value="Genomic_DNA"/>
</dbReference>
<keyword evidence="4 10" id="KW-1003">Cell membrane</keyword>
<feature type="transmembrane region" description="Helical" evidence="10">
    <location>
        <begin position="12"/>
        <end position="39"/>
    </location>
</feature>
<keyword evidence="7 10" id="KW-0283">Flagellar rotation</keyword>
<name>A0ABT4CXG7_9CLOT</name>
<keyword evidence="11" id="KW-0966">Cell projection</keyword>
<organism evidence="11 12">
    <name type="scientific">Clostridium aestuarii</name>
    <dbReference type="NCBI Taxonomy" id="338193"/>
    <lineage>
        <taxon>Bacteria</taxon>
        <taxon>Bacillati</taxon>
        <taxon>Bacillota</taxon>
        <taxon>Clostridia</taxon>
        <taxon>Eubacteriales</taxon>
        <taxon>Clostridiaceae</taxon>
        <taxon>Clostridium</taxon>
    </lineage>
</organism>
<evidence type="ECO:0000313" key="12">
    <source>
        <dbReference type="Proteomes" id="UP001078443"/>
    </source>
</evidence>
<dbReference type="PANTHER" id="PTHR35091">
    <property type="entry name" value="FLAGELLAR PROTEIN FLIL"/>
    <property type="match status" value="1"/>
</dbReference>
<proteinExistence type="inferred from homology"/>
<dbReference type="Proteomes" id="UP001078443">
    <property type="component" value="Unassembled WGS sequence"/>
</dbReference>
<evidence type="ECO:0000256" key="7">
    <source>
        <dbReference type="ARBA" id="ARBA00022779"/>
    </source>
</evidence>
<evidence type="ECO:0000256" key="8">
    <source>
        <dbReference type="ARBA" id="ARBA00022989"/>
    </source>
</evidence>
<evidence type="ECO:0000256" key="5">
    <source>
        <dbReference type="ARBA" id="ARBA00022500"/>
    </source>
</evidence>
<reference evidence="11" key="1">
    <citation type="submission" date="2022-12" db="EMBL/GenBank/DDBJ databases">
        <authorList>
            <person name="Wang J."/>
        </authorList>
    </citation>
    <scope>NUCLEOTIDE SEQUENCE</scope>
    <source>
        <strain evidence="11">HY-45-18</strain>
    </source>
</reference>
<evidence type="ECO:0000256" key="6">
    <source>
        <dbReference type="ARBA" id="ARBA00022692"/>
    </source>
</evidence>
<dbReference type="InterPro" id="IPR005503">
    <property type="entry name" value="FliL"/>
</dbReference>
<evidence type="ECO:0000256" key="9">
    <source>
        <dbReference type="ARBA" id="ARBA00023136"/>
    </source>
</evidence>
<dbReference type="PANTHER" id="PTHR35091:SF2">
    <property type="entry name" value="FLAGELLAR PROTEIN FLIL"/>
    <property type="match status" value="1"/>
</dbReference>
<evidence type="ECO:0000256" key="2">
    <source>
        <dbReference type="ARBA" id="ARBA00004162"/>
    </source>
</evidence>
<keyword evidence="5 10" id="KW-0145">Chemotaxis</keyword>
<protein>
    <recommendedName>
        <fullName evidence="10">Flagellar protein FliL</fullName>
    </recommendedName>
</protein>
<comment type="similarity">
    <text evidence="3 10">Belongs to the FliL family.</text>
</comment>
<evidence type="ECO:0000256" key="10">
    <source>
        <dbReference type="RuleBase" id="RU364125"/>
    </source>
</evidence>
<comment type="subcellular location">
    <subcellularLocation>
        <location evidence="2">Cell membrane</location>
        <topology evidence="2">Single-pass membrane protein</topology>
    </subcellularLocation>
</comment>
<keyword evidence="11" id="KW-0969">Cilium</keyword>
<gene>
    <name evidence="11" type="ORF">OW763_04930</name>
</gene>
<keyword evidence="11" id="KW-0282">Flagellum</keyword>
<comment type="caution">
    <text evidence="11">The sequence shown here is derived from an EMBL/GenBank/DDBJ whole genome shotgun (WGS) entry which is preliminary data.</text>
</comment>
<dbReference type="RefSeq" id="WP_268039966.1">
    <property type="nucleotide sequence ID" value="NZ_JAPQER010000002.1"/>
</dbReference>